<evidence type="ECO:0000313" key="1">
    <source>
        <dbReference type="EMBL" id="GFY29961.1"/>
    </source>
</evidence>
<accession>A0A8X6W8Z2</accession>
<comment type="caution">
    <text evidence="1">The sequence shown here is derived from an EMBL/GenBank/DDBJ whole genome shotgun (WGS) entry which is preliminary data.</text>
</comment>
<protein>
    <submittedName>
        <fullName evidence="1">Uncharacterized protein</fullName>
    </submittedName>
</protein>
<name>A0A8X6W8Z2_TRICX</name>
<keyword evidence="2" id="KW-1185">Reference proteome</keyword>
<dbReference type="EMBL" id="BMAU01021390">
    <property type="protein sequence ID" value="GFY29961.1"/>
    <property type="molecule type" value="Genomic_DNA"/>
</dbReference>
<sequence length="167" mass="19045">MELVTGSTGWLRRNTTFWKSKVIVSFEVDNLSRAMEFLVNKSSCAAPTTPPFHRSPQGARIRCNIVKFAPRSYSPSYILKSVLIFIQIAYLCKQISLPNQKSHFQRHRASPLYKAPSLSVSFRYVNSVFSRASLEHVPGLVGRKRRRDIGEATGFEVINLYCYGQRI</sequence>
<reference evidence="1" key="1">
    <citation type="submission" date="2020-08" db="EMBL/GenBank/DDBJ databases">
        <title>Multicomponent nature underlies the extraordinary mechanical properties of spider dragline silk.</title>
        <authorList>
            <person name="Kono N."/>
            <person name="Nakamura H."/>
            <person name="Mori M."/>
            <person name="Yoshida Y."/>
            <person name="Ohtoshi R."/>
            <person name="Malay A.D."/>
            <person name="Moran D.A.P."/>
            <person name="Tomita M."/>
            <person name="Numata K."/>
            <person name="Arakawa K."/>
        </authorList>
    </citation>
    <scope>NUCLEOTIDE SEQUENCE</scope>
</reference>
<proteinExistence type="predicted"/>
<dbReference type="AlphaFoldDB" id="A0A8X6W8Z2"/>
<organism evidence="1 2">
    <name type="scientific">Trichonephila clavipes</name>
    <name type="common">Golden silk orbweaver</name>
    <name type="synonym">Nephila clavipes</name>
    <dbReference type="NCBI Taxonomy" id="2585209"/>
    <lineage>
        <taxon>Eukaryota</taxon>
        <taxon>Metazoa</taxon>
        <taxon>Ecdysozoa</taxon>
        <taxon>Arthropoda</taxon>
        <taxon>Chelicerata</taxon>
        <taxon>Arachnida</taxon>
        <taxon>Araneae</taxon>
        <taxon>Araneomorphae</taxon>
        <taxon>Entelegynae</taxon>
        <taxon>Araneoidea</taxon>
        <taxon>Nephilidae</taxon>
        <taxon>Trichonephila</taxon>
    </lineage>
</organism>
<dbReference type="Proteomes" id="UP000887159">
    <property type="component" value="Unassembled WGS sequence"/>
</dbReference>
<evidence type="ECO:0000313" key="2">
    <source>
        <dbReference type="Proteomes" id="UP000887159"/>
    </source>
</evidence>
<gene>
    <name evidence="1" type="ORF">TNCV_4072741</name>
</gene>